<evidence type="ECO:0000256" key="8">
    <source>
        <dbReference type="ARBA" id="ARBA00023136"/>
    </source>
</evidence>
<keyword evidence="7" id="KW-0625">Polysaccharide transport</keyword>
<dbReference type="GO" id="GO:0015920">
    <property type="term" value="P:lipopolysaccharide transport"/>
    <property type="evidence" value="ECO:0007669"/>
    <property type="project" value="TreeGrafter"/>
</dbReference>
<dbReference type="PANTHER" id="PTHR30413:SF10">
    <property type="entry name" value="CAPSULE POLYSACCHARIDE EXPORT INNER-MEMBRANE PROTEIN CTRC"/>
    <property type="match status" value="1"/>
</dbReference>
<organism evidence="11 12">
    <name type="scientific">Polynucleobacter paneuropaeus</name>
    <dbReference type="NCBI Taxonomy" id="2527775"/>
    <lineage>
        <taxon>Bacteria</taxon>
        <taxon>Pseudomonadati</taxon>
        <taxon>Pseudomonadota</taxon>
        <taxon>Betaproteobacteria</taxon>
        <taxon>Burkholderiales</taxon>
        <taxon>Burkholderiaceae</taxon>
        <taxon>Polynucleobacter</taxon>
    </lineage>
</organism>
<keyword evidence="7" id="KW-0762">Sugar transport</keyword>
<keyword evidence="3" id="KW-0813">Transport</keyword>
<evidence type="ECO:0000256" key="5">
    <source>
        <dbReference type="ARBA" id="ARBA00022692"/>
    </source>
</evidence>
<reference evidence="12" key="1">
    <citation type="submission" date="2018-06" db="EMBL/GenBank/DDBJ databases">
        <title>Description of a new Polynucleobacter species.</title>
        <authorList>
            <person name="Hahn M.W."/>
        </authorList>
    </citation>
    <scope>NUCLEOTIDE SEQUENCE [LARGE SCALE GENOMIC DNA]</scope>
    <source>
        <strain evidence="12">MG-25-Pas1-D2</strain>
    </source>
</reference>
<feature type="transmembrane region" description="Helical" evidence="9">
    <location>
        <begin position="231"/>
        <end position="252"/>
    </location>
</feature>
<dbReference type="EMBL" id="CP030085">
    <property type="protein sequence ID" value="AWW49198.1"/>
    <property type="molecule type" value="Genomic_DNA"/>
</dbReference>
<keyword evidence="8 9" id="KW-0472">Membrane</keyword>
<evidence type="ECO:0000256" key="9">
    <source>
        <dbReference type="SAM" id="Phobius"/>
    </source>
</evidence>
<proteinExistence type="inferred from homology"/>
<feature type="transmembrane region" description="Helical" evidence="9">
    <location>
        <begin position="144"/>
        <end position="170"/>
    </location>
</feature>
<evidence type="ECO:0000256" key="7">
    <source>
        <dbReference type="ARBA" id="ARBA00023047"/>
    </source>
</evidence>
<keyword evidence="5 9" id="KW-0812">Transmembrane</keyword>
<feature type="transmembrane region" description="Helical" evidence="9">
    <location>
        <begin position="78"/>
        <end position="99"/>
    </location>
</feature>
<dbReference type="GO" id="GO:0140359">
    <property type="term" value="F:ABC-type transporter activity"/>
    <property type="evidence" value="ECO:0007669"/>
    <property type="project" value="InterPro"/>
</dbReference>
<dbReference type="AlphaFoldDB" id="A0A2Z4JQU9"/>
<dbReference type="Pfam" id="PF01061">
    <property type="entry name" value="ABC2_membrane"/>
    <property type="match status" value="1"/>
</dbReference>
<keyword evidence="4" id="KW-1003">Cell membrane</keyword>
<dbReference type="Proteomes" id="UP000248592">
    <property type="component" value="Chromosome"/>
</dbReference>
<sequence>MNSLLLGFYELVAALGFHPSWLFLGFQEIRLRYRRSVLGPIWLTLSTAIFILTLSFLWSSILSSDLKTYVPYFAIGQIIWVWISTSVAESCVGFSLYEGMIKQVKLPFPIYILRICTKNFIILLHNFVVILIIIVLIFPSVEFFSFLLVIPALLIIQTCIFSVSLFLGIVCTRYRDITQIVTSLMQLMFFFTPIMWFVKSLGSRQWIAEFNPLYHLISIIRLPLLGQFPTLLNWVWAISTTILLLVIALRYLGKYTKKIAYWL</sequence>
<evidence type="ECO:0000256" key="6">
    <source>
        <dbReference type="ARBA" id="ARBA00022989"/>
    </source>
</evidence>
<evidence type="ECO:0000313" key="12">
    <source>
        <dbReference type="Proteomes" id="UP000248592"/>
    </source>
</evidence>
<dbReference type="GO" id="GO:0015774">
    <property type="term" value="P:polysaccharide transport"/>
    <property type="evidence" value="ECO:0007669"/>
    <property type="project" value="UniProtKB-KW"/>
</dbReference>
<evidence type="ECO:0000313" key="11">
    <source>
        <dbReference type="EMBL" id="AWW49198.1"/>
    </source>
</evidence>
<accession>A0A2Z4JQU9</accession>
<feature type="transmembrane region" description="Helical" evidence="9">
    <location>
        <begin position="37"/>
        <end position="58"/>
    </location>
</feature>
<feature type="domain" description="ABC-2 type transporter transmembrane" evidence="10">
    <location>
        <begin position="25"/>
        <end position="221"/>
    </location>
</feature>
<gene>
    <name evidence="11" type="ORF">Pas1_01690</name>
</gene>
<feature type="transmembrane region" description="Helical" evidence="9">
    <location>
        <begin position="120"/>
        <end position="138"/>
    </location>
</feature>
<keyword evidence="6 9" id="KW-1133">Transmembrane helix</keyword>
<name>A0A2Z4JQU9_9BURK</name>
<dbReference type="PANTHER" id="PTHR30413">
    <property type="entry name" value="INNER MEMBRANE TRANSPORT PERMEASE"/>
    <property type="match status" value="1"/>
</dbReference>
<evidence type="ECO:0000256" key="4">
    <source>
        <dbReference type="ARBA" id="ARBA00022475"/>
    </source>
</evidence>
<evidence type="ECO:0000256" key="3">
    <source>
        <dbReference type="ARBA" id="ARBA00022448"/>
    </source>
</evidence>
<dbReference type="RefSeq" id="WP_112294306.1">
    <property type="nucleotide sequence ID" value="NZ_CBCSBS010000004.1"/>
</dbReference>
<comment type="similarity">
    <text evidence="2">Belongs to the ABC-2 integral membrane protein family.</text>
</comment>
<feature type="transmembrane region" description="Helical" evidence="9">
    <location>
        <begin position="177"/>
        <end position="198"/>
    </location>
</feature>
<dbReference type="GO" id="GO:0005886">
    <property type="term" value="C:plasma membrane"/>
    <property type="evidence" value="ECO:0007669"/>
    <property type="project" value="UniProtKB-SubCell"/>
</dbReference>
<evidence type="ECO:0000256" key="2">
    <source>
        <dbReference type="ARBA" id="ARBA00007783"/>
    </source>
</evidence>
<protein>
    <submittedName>
        <fullName evidence="11">ABC transporter permease</fullName>
    </submittedName>
</protein>
<comment type="subcellular location">
    <subcellularLocation>
        <location evidence="1">Cell membrane</location>
        <topology evidence="1">Multi-pass membrane protein</topology>
    </subcellularLocation>
</comment>
<evidence type="ECO:0000259" key="10">
    <source>
        <dbReference type="Pfam" id="PF01061"/>
    </source>
</evidence>
<evidence type="ECO:0000256" key="1">
    <source>
        <dbReference type="ARBA" id="ARBA00004651"/>
    </source>
</evidence>
<feature type="transmembrane region" description="Helical" evidence="9">
    <location>
        <begin position="6"/>
        <end position="25"/>
    </location>
</feature>
<dbReference type="InterPro" id="IPR013525">
    <property type="entry name" value="ABC2_TM"/>
</dbReference>